<sequence length="157" mass="18397">RRNRTTFTPQQLQELESLFQKTHYPDVFLREEVALRINLSEARVQVWFQNRRAKWRKQARLQLLQDAWRMRCLGLGAPPLLLDASTCLDDFEKYLRKKDEELYFNELERSAKSFGRTAHAPMPPQEPDSPSPGLKLGSSCPDTTSSLCRDSYRLMQH</sequence>
<dbReference type="InterPro" id="IPR050649">
    <property type="entry name" value="Paired_Homeobox_TFs"/>
</dbReference>
<dbReference type="Gene3D" id="1.10.10.60">
    <property type="entry name" value="Homeodomain-like"/>
    <property type="match status" value="1"/>
</dbReference>
<feature type="non-terminal residue" evidence="9">
    <location>
        <position position="157"/>
    </location>
</feature>
<proteinExistence type="predicted"/>
<evidence type="ECO:0000256" key="5">
    <source>
        <dbReference type="PROSITE-ProRule" id="PRU00108"/>
    </source>
</evidence>
<evidence type="ECO:0000256" key="2">
    <source>
        <dbReference type="ARBA" id="ARBA00023125"/>
    </source>
</evidence>
<feature type="domain" description="Homeobox" evidence="8">
    <location>
        <begin position="1"/>
        <end position="58"/>
    </location>
</feature>
<keyword evidence="2 5" id="KW-0238">DNA-binding</keyword>
<dbReference type="PANTHER" id="PTHR24329">
    <property type="entry name" value="HOMEOBOX PROTEIN ARISTALESS"/>
    <property type="match status" value="1"/>
</dbReference>
<feature type="compositionally biased region" description="Pro residues" evidence="7">
    <location>
        <begin position="121"/>
        <end position="130"/>
    </location>
</feature>
<dbReference type="CDD" id="cd00086">
    <property type="entry name" value="homeodomain"/>
    <property type="match status" value="1"/>
</dbReference>
<gene>
    <name evidence="9" type="ORF">TPAB3V08_LOCUS12748</name>
</gene>
<dbReference type="InterPro" id="IPR001356">
    <property type="entry name" value="HD"/>
</dbReference>
<comment type="subcellular location">
    <subcellularLocation>
        <location evidence="1 5 6">Nucleus</location>
    </subcellularLocation>
</comment>
<feature type="region of interest" description="Disordered" evidence="7">
    <location>
        <begin position="116"/>
        <end position="145"/>
    </location>
</feature>
<dbReference type="EMBL" id="CAJPIN010046947">
    <property type="protein sequence ID" value="CAG2065805.1"/>
    <property type="molecule type" value="Genomic_DNA"/>
</dbReference>
<feature type="DNA-binding region" description="Homeobox" evidence="5">
    <location>
        <begin position="3"/>
        <end position="59"/>
    </location>
</feature>
<reference evidence="9" key="1">
    <citation type="submission" date="2021-03" db="EMBL/GenBank/DDBJ databases">
        <authorList>
            <person name="Tran Van P."/>
        </authorList>
    </citation>
    <scope>NUCLEOTIDE SEQUENCE</scope>
</reference>
<dbReference type="PANTHER" id="PTHR24329:SF569">
    <property type="entry name" value="IP01065P"/>
    <property type="match status" value="1"/>
</dbReference>
<feature type="non-terminal residue" evidence="9">
    <location>
        <position position="1"/>
    </location>
</feature>
<keyword evidence="10" id="KW-1185">Reference proteome</keyword>
<accession>A0ABN7PFD3</accession>
<comment type="caution">
    <text evidence="9">The sequence shown here is derived from an EMBL/GenBank/DDBJ whole genome shotgun (WGS) entry which is preliminary data.</text>
</comment>
<keyword evidence="3 5" id="KW-0371">Homeobox</keyword>
<evidence type="ECO:0000259" key="8">
    <source>
        <dbReference type="PROSITE" id="PS50071"/>
    </source>
</evidence>
<dbReference type="InterPro" id="IPR017970">
    <property type="entry name" value="Homeobox_CS"/>
</dbReference>
<dbReference type="PROSITE" id="PS50071">
    <property type="entry name" value="HOMEOBOX_2"/>
    <property type="match status" value="1"/>
</dbReference>
<protein>
    <recommendedName>
        <fullName evidence="8">Homeobox domain-containing protein</fullName>
    </recommendedName>
</protein>
<keyword evidence="4 5" id="KW-0539">Nucleus</keyword>
<dbReference type="SUPFAM" id="SSF46689">
    <property type="entry name" value="Homeodomain-like"/>
    <property type="match status" value="1"/>
</dbReference>
<organism evidence="9 10">
    <name type="scientific">Timema podura</name>
    <name type="common">Walking stick</name>
    <dbReference type="NCBI Taxonomy" id="61482"/>
    <lineage>
        <taxon>Eukaryota</taxon>
        <taxon>Metazoa</taxon>
        <taxon>Ecdysozoa</taxon>
        <taxon>Arthropoda</taxon>
        <taxon>Hexapoda</taxon>
        <taxon>Insecta</taxon>
        <taxon>Pterygota</taxon>
        <taxon>Neoptera</taxon>
        <taxon>Polyneoptera</taxon>
        <taxon>Phasmatodea</taxon>
        <taxon>Timematodea</taxon>
        <taxon>Timematoidea</taxon>
        <taxon>Timematidae</taxon>
        <taxon>Timema</taxon>
    </lineage>
</organism>
<evidence type="ECO:0000313" key="9">
    <source>
        <dbReference type="EMBL" id="CAG2065805.1"/>
    </source>
</evidence>
<dbReference type="InterPro" id="IPR009057">
    <property type="entry name" value="Homeodomain-like_sf"/>
</dbReference>
<dbReference type="SMART" id="SM00389">
    <property type="entry name" value="HOX"/>
    <property type="match status" value="1"/>
</dbReference>
<evidence type="ECO:0000256" key="6">
    <source>
        <dbReference type="RuleBase" id="RU000682"/>
    </source>
</evidence>
<dbReference type="PROSITE" id="PS00027">
    <property type="entry name" value="HOMEOBOX_1"/>
    <property type="match status" value="1"/>
</dbReference>
<evidence type="ECO:0000256" key="4">
    <source>
        <dbReference type="ARBA" id="ARBA00023242"/>
    </source>
</evidence>
<evidence type="ECO:0000256" key="3">
    <source>
        <dbReference type="ARBA" id="ARBA00023155"/>
    </source>
</evidence>
<dbReference type="Pfam" id="PF00046">
    <property type="entry name" value="Homeodomain"/>
    <property type="match status" value="1"/>
</dbReference>
<evidence type="ECO:0000313" key="10">
    <source>
        <dbReference type="Proteomes" id="UP001153148"/>
    </source>
</evidence>
<evidence type="ECO:0000256" key="7">
    <source>
        <dbReference type="SAM" id="MobiDB-lite"/>
    </source>
</evidence>
<name>A0ABN7PFD3_TIMPD</name>
<dbReference type="Proteomes" id="UP001153148">
    <property type="component" value="Unassembled WGS sequence"/>
</dbReference>
<evidence type="ECO:0000256" key="1">
    <source>
        <dbReference type="ARBA" id="ARBA00004123"/>
    </source>
</evidence>